<sequence>MEKQPRVRRTRTAAIVLAAVAAAGTAATITAMSADPAPADAPAAHFSAARGVEQLEQLGPDPRTPGSAAHAQARAYLVTELDALGWETDMHESVGTFDEDPTAVSMATVSNVIATLPGTDPTGTVILAAHYDSVPGSPGAADDGIGIAAALESARALTAGEPPRNDVMVLLTDAEEPGLLGADAFVHDRAEQLGPAVLVNLEARGAGGLPASVRLTEPNGMLLDLLARTPRPVVDSFSDALFALLPNDTDLTRFTAGGIAGFDTAITGAGAYYHSPLDDIEHLSAASLQEMGAGTLAFARAAAGADLTRLPDGGTDVVTSLPWGLLRVPEGLELPLAALTVLLALAVVARARRRREMSLPRVALGAATAAVSLPLVATAAVGLWQLALAIDPGQASAVVGEPFVPWPYQVGVVALTLGLILGLRAALRRVLPDGELALGGLLTLALAGLGLALTLPGAAFVLVVAVFPAAIAALIGAGLPARARAVVLGAGLLPAAVMFFPAVVGMFEVGLGTGGPLAAVFVAVVALLALPLVDAARLVRPEREAPSRHRAVVPAALLAVVVVAAAGGLVANGEGRTDPRQEMLSYSLDADSGEALWTSWSPSGSAWSQDLLPSLSSDLADQPWLGGGAIANGPAAAADLPAPDVEVVSDRDTGTHRELVLELTSARGAPAIGLWVATRSADVVSATVHGRALPTVTPGPPPGADDGPWDFGFLLRGVQQTRVTLVLDPRAPQTQIRVVDLTHELEVVPGFEGPPHGRVLVTPNVYVYRTVEV</sequence>
<dbReference type="PANTHER" id="PTHR12147:SF26">
    <property type="entry name" value="PEPTIDASE M28 DOMAIN-CONTAINING PROTEIN"/>
    <property type="match status" value="1"/>
</dbReference>
<gene>
    <name evidence="4" type="primary">ywaD</name>
    <name evidence="4" type="ORF">HALOF300_04760</name>
</gene>
<evidence type="ECO:0000256" key="1">
    <source>
        <dbReference type="SAM" id="Phobius"/>
    </source>
</evidence>
<evidence type="ECO:0000313" key="5">
    <source>
        <dbReference type="Proteomes" id="UP000419743"/>
    </source>
</evidence>
<feature type="domain" description="Peptidase M28" evidence="3">
    <location>
        <begin position="111"/>
        <end position="298"/>
    </location>
</feature>
<dbReference type="SUPFAM" id="SSF53187">
    <property type="entry name" value="Zn-dependent exopeptidases"/>
    <property type="match status" value="1"/>
</dbReference>
<keyword evidence="5" id="KW-1185">Reference proteome</keyword>
<protein>
    <submittedName>
        <fullName evidence="4">Aminopeptidase YwaD</fullName>
        <ecNumber evidence="4">3.4.11.6</ecNumber>
    </submittedName>
</protein>
<keyword evidence="1" id="KW-1133">Transmembrane helix</keyword>
<feature type="transmembrane region" description="Helical" evidence="1">
    <location>
        <begin position="436"/>
        <end position="453"/>
    </location>
</feature>
<feature type="transmembrane region" description="Helical" evidence="1">
    <location>
        <begin position="406"/>
        <end position="427"/>
    </location>
</feature>
<feature type="signal peptide" evidence="2">
    <location>
        <begin position="1"/>
        <end position="33"/>
    </location>
</feature>
<reference evidence="4 5" key="1">
    <citation type="submission" date="2019-11" db="EMBL/GenBank/DDBJ databases">
        <authorList>
            <person name="Criscuolo A."/>
        </authorList>
    </citation>
    <scope>NUCLEOTIDE SEQUENCE [LARGE SCALE GENOMIC DNA]</scope>
    <source>
        <strain evidence="4">CIP111667</strain>
    </source>
</reference>
<proteinExistence type="predicted"/>
<dbReference type="GO" id="GO:0008235">
    <property type="term" value="F:metalloexopeptidase activity"/>
    <property type="evidence" value="ECO:0007669"/>
    <property type="project" value="InterPro"/>
</dbReference>
<dbReference type="InterPro" id="IPR007484">
    <property type="entry name" value="Peptidase_M28"/>
</dbReference>
<dbReference type="PANTHER" id="PTHR12147">
    <property type="entry name" value="METALLOPEPTIDASE M28 FAMILY MEMBER"/>
    <property type="match status" value="1"/>
</dbReference>
<dbReference type="InterPro" id="IPR045175">
    <property type="entry name" value="M28_fam"/>
</dbReference>
<dbReference type="RefSeq" id="WP_156743346.1">
    <property type="nucleotide sequence ID" value="NZ_CACRYJ010000067.1"/>
</dbReference>
<feature type="transmembrane region" description="Helical" evidence="1">
    <location>
        <begin position="486"/>
        <end position="507"/>
    </location>
</feature>
<keyword evidence="1" id="KW-0472">Membrane</keyword>
<feature type="transmembrane region" description="Helical" evidence="1">
    <location>
        <begin position="363"/>
        <end position="386"/>
    </location>
</feature>
<dbReference type="AlphaFoldDB" id="A0A7M4DRG5"/>
<dbReference type="GO" id="GO:0006508">
    <property type="term" value="P:proteolysis"/>
    <property type="evidence" value="ECO:0007669"/>
    <property type="project" value="InterPro"/>
</dbReference>
<feature type="transmembrane region" description="Helical" evidence="1">
    <location>
        <begin position="551"/>
        <end position="571"/>
    </location>
</feature>
<keyword evidence="4" id="KW-0645">Protease</keyword>
<evidence type="ECO:0000256" key="2">
    <source>
        <dbReference type="SAM" id="SignalP"/>
    </source>
</evidence>
<evidence type="ECO:0000313" key="4">
    <source>
        <dbReference type="EMBL" id="VZO40059.1"/>
    </source>
</evidence>
<keyword evidence="4" id="KW-0031">Aminopeptidase</keyword>
<organism evidence="4 5">
    <name type="scientific">Occultella aeris</name>
    <dbReference type="NCBI Taxonomy" id="2761496"/>
    <lineage>
        <taxon>Bacteria</taxon>
        <taxon>Bacillati</taxon>
        <taxon>Actinomycetota</taxon>
        <taxon>Actinomycetes</taxon>
        <taxon>Micrococcales</taxon>
        <taxon>Ruaniaceae</taxon>
        <taxon>Occultella</taxon>
    </lineage>
</organism>
<comment type="caution">
    <text evidence="4">The sequence shown here is derived from an EMBL/GenBank/DDBJ whole genome shotgun (WGS) entry which is preliminary data.</text>
</comment>
<keyword evidence="4" id="KW-0378">Hydrolase</keyword>
<accession>A0A7M4DRG5</accession>
<feature type="chain" id="PRO_5039730224" evidence="2">
    <location>
        <begin position="34"/>
        <end position="773"/>
    </location>
</feature>
<feature type="transmembrane region" description="Helical" evidence="1">
    <location>
        <begin position="334"/>
        <end position="351"/>
    </location>
</feature>
<dbReference type="Gene3D" id="3.40.630.10">
    <property type="entry name" value="Zn peptidases"/>
    <property type="match status" value="1"/>
</dbReference>
<keyword evidence="2" id="KW-0732">Signal</keyword>
<dbReference type="Pfam" id="PF04389">
    <property type="entry name" value="Peptidase_M28"/>
    <property type="match status" value="1"/>
</dbReference>
<feature type="transmembrane region" description="Helical" evidence="1">
    <location>
        <begin position="519"/>
        <end position="539"/>
    </location>
</feature>
<feature type="transmembrane region" description="Helical" evidence="1">
    <location>
        <begin position="459"/>
        <end position="479"/>
    </location>
</feature>
<dbReference type="EC" id="3.4.11.6" evidence="4"/>
<dbReference type="EMBL" id="CACRYJ010000067">
    <property type="protein sequence ID" value="VZO40059.1"/>
    <property type="molecule type" value="Genomic_DNA"/>
</dbReference>
<dbReference type="GO" id="GO:0004177">
    <property type="term" value="F:aminopeptidase activity"/>
    <property type="evidence" value="ECO:0007669"/>
    <property type="project" value="UniProtKB-KW"/>
</dbReference>
<name>A0A7M4DRG5_9MICO</name>
<dbReference type="Proteomes" id="UP000419743">
    <property type="component" value="Unassembled WGS sequence"/>
</dbReference>
<evidence type="ECO:0000259" key="3">
    <source>
        <dbReference type="Pfam" id="PF04389"/>
    </source>
</evidence>
<keyword evidence="1" id="KW-0812">Transmembrane</keyword>